<organism evidence="3 5">
    <name type="scientific">Cucumis melo var. makuwa</name>
    <name type="common">Oriental melon</name>
    <dbReference type="NCBI Taxonomy" id="1194695"/>
    <lineage>
        <taxon>Eukaryota</taxon>
        <taxon>Viridiplantae</taxon>
        <taxon>Streptophyta</taxon>
        <taxon>Embryophyta</taxon>
        <taxon>Tracheophyta</taxon>
        <taxon>Spermatophyta</taxon>
        <taxon>Magnoliopsida</taxon>
        <taxon>eudicotyledons</taxon>
        <taxon>Gunneridae</taxon>
        <taxon>Pentapetalae</taxon>
        <taxon>rosids</taxon>
        <taxon>fabids</taxon>
        <taxon>Cucurbitales</taxon>
        <taxon>Cucurbitaceae</taxon>
        <taxon>Benincaseae</taxon>
        <taxon>Cucumis</taxon>
    </lineage>
</organism>
<keyword evidence="1" id="KW-0175">Coiled coil</keyword>
<proteinExistence type="predicted"/>
<evidence type="ECO:0000256" key="1">
    <source>
        <dbReference type="SAM" id="Coils"/>
    </source>
</evidence>
<dbReference type="EMBL" id="SSTE01019218">
    <property type="protein sequence ID" value="KAA0036778.1"/>
    <property type="molecule type" value="Genomic_DNA"/>
</dbReference>
<evidence type="ECO:0000313" key="5">
    <source>
        <dbReference type="Proteomes" id="UP000321947"/>
    </source>
</evidence>
<dbReference type="Proteomes" id="UP000321393">
    <property type="component" value="Unassembled WGS sequence"/>
</dbReference>
<dbReference type="EMBL" id="SSTD01020080">
    <property type="protein sequence ID" value="TYJ95846.1"/>
    <property type="molecule type" value="Genomic_DNA"/>
</dbReference>
<dbReference type="Proteomes" id="UP000321947">
    <property type="component" value="Unassembled WGS sequence"/>
</dbReference>
<protein>
    <submittedName>
        <fullName evidence="3">NBS-LRR type resistance protein</fullName>
    </submittedName>
</protein>
<comment type="caution">
    <text evidence="3">The sequence shown here is derived from an EMBL/GenBank/DDBJ whole genome shotgun (WGS) entry which is preliminary data.</text>
</comment>
<reference evidence="4 5" key="1">
    <citation type="submission" date="2019-08" db="EMBL/GenBank/DDBJ databases">
        <title>Draft genome sequences of two oriental melons (Cucumis melo L. var makuwa).</title>
        <authorList>
            <person name="Kwon S.-Y."/>
        </authorList>
    </citation>
    <scope>NUCLEOTIDE SEQUENCE [LARGE SCALE GENOMIC DNA]</scope>
    <source>
        <strain evidence="5">cv. Chang Bougi</strain>
        <strain evidence="4">cv. SW 3</strain>
        <tissue evidence="3">Leaf</tissue>
    </source>
</reference>
<evidence type="ECO:0000313" key="4">
    <source>
        <dbReference type="Proteomes" id="UP000321393"/>
    </source>
</evidence>
<accession>A0A5D3BAC4</accession>
<evidence type="ECO:0000313" key="3">
    <source>
        <dbReference type="EMBL" id="TYJ95846.1"/>
    </source>
</evidence>
<dbReference type="AlphaFoldDB" id="A0A5D3BAC4"/>
<feature type="coiled-coil region" evidence="1">
    <location>
        <begin position="113"/>
        <end position="140"/>
    </location>
</feature>
<sequence>MAISVLVRNTFPITALKWADIPPKYIEVFKGGLQKHTPVGLVSSFRRRKRMPIVQCWNSSPNPSQRVHHHSLETRYVLPYWVGDRATTQKVLVGARSPSLKRVLLPSSSSSYHEMHSREVSKLKASLENANRLIEEQQIRKEECDQ</sequence>
<name>A0A5D3BAC4_CUCMM</name>
<gene>
    <name evidence="3" type="ORF">E5676_scaffold110G001370</name>
    <name evidence="2" type="ORF">E6C27_scaffold20G00640</name>
</gene>
<evidence type="ECO:0000313" key="2">
    <source>
        <dbReference type="EMBL" id="KAA0036778.1"/>
    </source>
</evidence>